<feature type="compositionally biased region" description="Low complexity" evidence="2">
    <location>
        <begin position="515"/>
        <end position="543"/>
    </location>
</feature>
<evidence type="ECO:0000313" key="3">
    <source>
        <dbReference type="EMBL" id="OSD07230.1"/>
    </source>
</evidence>
<dbReference type="STRING" id="1353009.A0A1Y2J1E2"/>
<proteinExistence type="inferred from homology"/>
<dbReference type="GO" id="GO:0010737">
    <property type="term" value="P:protein kinase A signaling"/>
    <property type="evidence" value="ECO:0007669"/>
    <property type="project" value="TreeGrafter"/>
</dbReference>
<evidence type="ECO:0000313" key="4">
    <source>
        <dbReference type="Proteomes" id="UP000193067"/>
    </source>
</evidence>
<dbReference type="PANTHER" id="PTHR12832">
    <property type="entry name" value="TESTIS-SPECIFIC PROTEIN PBS13 T-COMPLEX 11"/>
    <property type="match status" value="1"/>
</dbReference>
<dbReference type="OrthoDB" id="276323at2759"/>
<feature type="region of interest" description="Disordered" evidence="2">
    <location>
        <begin position="713"/>
        <end position="745"/>
    </location>
</feature>
<feature type="compositionally biased region" description="Low complexity" evidence="2">
    <location>
        <begin position="651"/>
        <end position="683"/>
    </location>
</feature>
<feature type="compositionally biased region" description="Basic and acidic residues" evidence="2">
    <location>
        <begin position="684"/>
        <end position="697"/>
    </location>
</feature>
<dbReference type="InterPro" id="IPR008862">
    <property type="entry name" value="Tcp11"/>
</dbReference>
<dbReference type="AlphaFoldDB" id="A0A1Y2J1E2"/>
<feature type="compositionally biased region" description="Acidic residues" evidence="2">
    <location>
        <begin position="721"/>
        <end position="734"/>
    </location>
</feature>
<evidence type="ECO:0000256" key="1">
    <source>
        <dbReference type="ARBA" id="ARBA00010954"/>
    </source>
</evidence>
<organism evidence="3 4">
    <name type="scientific">Trametes coccinea (strain BRFM310)</name>
    <name type="common">Pycnoporus coccineus</name>
    <dbReference type="NCBI Taxonomy" id="1353009"/>
    <lineage>
        <taxon>Eukaryota</taxon>
        <taxon>Fungi</taxon>
        <taxon>Dikarya</taxon>
        <taxon>Basidiomycota</taxon>
        <taxon>Agaricomycotina</taxon>
        <taxon>Agaricomycetes</taxon>
        <taxon>Polyporales</taxon>
        <taxon>Polyporaceae</taxon>
        <taxon>Trametes</taxon>
    </lineage>
</organism>
<feature type="region of interest" description="Disordered" evidence="2">
    <location>
        <begin position="512"/>
        <end position="543"/>
    </location>
</feature>
<evidence type="ECO:0000256" key="2">
    <source>
        <dbReference type="SAM" id="MobiDB-lite"/>
    </source>
</evidence>
<feature type="compositionally biased region" description="Polar residues" evidence="2">
    <location>
        <begin position="34"/>
        <end position="44"/>
    </location>
</feature>
<feature type="region of interest" description="Disordered" evidence="2">
    <location>
        <begin position="15"/>
        <end position="148"/>
    </location>
</feature>
<feature type="compositionally biased region" description="Polar residues" evidence="2">
    <location>
        <begin position="807"/>
        <end position="819"/>
    </location>
</feature>
<gene>
    <name evidence="3" type="ORF">PYCCODRAFT_1442033</name>
</gene>
<comment type="similarity">
    <text evidence="1">Belongs to the TCP11 family.</text>
</comment>
<sequence length="880" mass="92948">MRALSAVLLWVGESSGGPSLARSTRTPGLPQGTHPFTLSRSLSPFSPACTGPPAPKRLRIEIPSSTSPSPRPSASASSAAVAAYHIRRLRPGETRDTGIVSATEPGPSRGSLLRTHSLPSLPASPASSALPPSSSAQGQLSNFKSKSVPVSPIDPCSLSPHIPPHQPPINRETLKELDLDAILRNPQLRHDLLFDSGLQFRPTSSRRKRDAADQYWLAIVRELESGCTCTTLDPHGKPAPELRCACDAFPSPHAAPDRPLIKYFPGGYATVRAQPRLGPLLNELLEVLISIIQPPQTPALALRAAAAAAASSSASTTAPPTLHAPAPAQGFAQNHAHVAQLRAHLDPALILQELAHGLFDPAGVFAVIGDIIRCHCAPMRDAAVDAMVALARSCGSGGGGGTRLDAVRAIRMCFEIMELMKLDVANHQLQTLRPYLVRTAGEYEVQIFSDARHNPRRTVAATRAWLAGAWAELEREQGRAADAFRAPAATRATKVVMAVVRATMNLIFDPPPPASSSSSAASSSSSSAGASTSDAPSGSSRSSSAAYYAGYPETYYLDYGRLGTLSTDAADFTALYMLLMMYRQLVHSPLLTSSSASNATLASAAAMGARARAEAVSPDALARLKKEIWEIGPAHLGLCFLQGRRPGSASLGGSSKPHTSSSTSSTSSSSGGHGHGLSSSSSSSRHERAERDREAEMRRWRSEIEDVALQLARHASRSDGACDDDDDDDDDDGVQEGPRPLGHAPDMQLVRFAVGWTERNLRAGSPLSVLCKRRLRERVEEAVLALVLPHVFGASPSSSPPSFPSSTVPAATGQNATSSGLEPLAAEVKHLSQRAAKLVEIHVSVYGELYAHPAFLDKERADVLPSAVSGSGSGSMEMQS</sequence>
<dbReference type="PANTHER" id="PTHR12832:SF11">
    <property type="entry name" value="LD23868P"/>
    <property type="match status" value="1"/>
</dbReference>
<keyword evidence="4" id="KW-1185">Reference proteome</keyword>
<dbReference type="Proteomes" id="UP000193067">
    <property type="component" value="Unassembled WGS sequence"/>
</dbReference>
<reference evidence="3 4" key="1">
    <citation type="journal article" date="2015" name="Biotechnol. Biofuels">
        <title>Enhanced degradation of softwood versus hardwood by the white-rot fungus Pycnoporus coccineus.</title>
        <authorList>
            <person name="Couturier M."/>
            <person name="Navarro D."/>
            <person name="Chevret D."/>
            <person name="Henrissat B."/>
            <person name="Piumi F."/>
            <person name="Ruiz-Duenas F.J."/>
            <person name="Martinez A.T."/>
            <person name="Grigoriev I.V."/>
            <person name="Riley R."/>
            <person name="Lipzen A."/>
            <person name="Berrin J.G."/>
            <person name="Master E.R."/>
            <person name="Rosso M.N."/>
        </authorList>
    </citation>
    <scope>NUCLEOTIDE SEQUENCE [LARGE SCALE GENOMIC DNA]</scope>
    <source>
        <strain evidence="3 4">BRFM310</strain>
    </source>
</reference>
<protein>
    <submittedName>
        <fullName evidence="3">Tcp11-domain-containing protein</fullName>
    </submittedName>
</protein>
<dbReference type="Pfam" id="PF05794">
    <property type="entry name" value="Tcp11"/>
    <property type="match status" value="2"/>
</dbReference>
<dbReference type="EMBL" id="KZ084088">
    <property type="protein sequence ID" value="OSD07230.1"/>
    <property type="molecule type" value="Genomic_DNA"/>
</dbReference>
<feature type="compositionally biased region" description="Low complexity" evidence="2">
    <location>
        <begin position="63"/>
        <end position="83"/>
    </location>
</feature>
<feature type="region of interest" description="Disordered" evidence="2">
    <location>
        <begin position="795"/>
        <end position="819"/>
    </location>
</feature>
<accession>A0A1Y2J1E2</accession>
<feature type="compositionally biased region" description="Low complexity" evidence="2">
    <location>
        <begin position="117"/>
        <end position="136"/>
    </location>
</feature>
<name>A0A1Y2J1E2_TRAC3</name>
<feature type="region of interest" description="Disordered" evidence="2">
    <location>
        <begin position="648"/>
        <end position="697"/>
    </location>
</feature>